<dbReference type="InterPro" id="IPR001576">
    <property type="entry name" value="Phosphoglycerate_kinase"/>
</dbReference>
<evidence type="ECO:0000256" key="4">
    <source>
        <dbReference type="ARBA" id="ARBA00011245"/>
    </source>
</evidence>
<evidence type="ECO:0000256" key="9">
    <source>
        <dbReference type="ARBA" id="ARBA00022777"/>
    </source>
</evidence>
<dbReference type="GO" id="GO:0006096">
    <property type="term" value="P:glycolytic process"/>
    <property type="evidence" value="ECO:0007669"/>
    <property type="project" value="UniProtKB-UniRule"/>
</dbReference>
<comment type="similarity">
    <text evidence="3 12 15">Belongs to the phosphoglycerate kinase family.</text>
</comment>
<feature type="binding site" evidence="12 14">
    <location>
        <position position="203"/>
    </location>
    <ligand>
        <name>ATP</name>
        <dbReference type="ChEBI" id="CHEBI:30616"/>
    </ligand>
</feature>
<dbReference type="Pfam" id="PF00162">
    <property type="entry name" value="PGK"/>
    <property type="match status" value="1"/>
</dbReference>
<dbReference type="PANTHER" id="PTHR11406:SF23">
    <property type="entry name" value="PHOSPHOGLYCERATE KINASE 1, CHLOROPLASTIC-RELATED"/>
    <property type="match status" value="1"/>
</dbReference>
<comment type="subunit">
    <text evidence="4 12">Monomer.</text>
</comment>
<keyword evidence="12" id="KW-0963">Cytoplasm</keyword>
<dbReference type="KEGG" id="aswu:HUW51_23300"/>
<feature type="binding site" evidence="12">
    <location>
        <position position="35"/>
    </location>
    <ligand>
        <name>substrate</name>
    </ligand>
</feature>
<feature type="binding site" evidence="12 13">
    <location>
        <begin position="19"/>
        <end position="21"/>
    </location>
    <ligand>
        <name>substrate</name>
    </ligand>
</feature>
<dbReference type="PRINTS" id="PR00477">
    <property type="entry name" value="PHGLYCKINASE"/>
</dbReference>
<evidence type="ECO:0000313" key="17">
    <source>
        <dbReference type="Proteomes" id="UP000515237"/>
    </source>
</evidence>
<dbReference type="GO" id="GO:0005524">
    <property type="term" value="F:ATP binding"/>
    <property type="evidence" value="ECO:0007669"/>
    <property type="project" value="UniProtKB-KW"/>
</dbReference>
<feature type="binding site" evidence="13">
    <location>
        <position position="117"/>
    </location>
    <ligand>
        <name>(2R)-3-phosphoglycerate</name>
        <dbReference type="ChEBI" id="CHEBI:58272"/>
    </ligand>
</feature>
<dbReference type="FunFam" id="3.40.50.1260:FF:000003">
    <property type="entry name" value="Phosphoglycerate kinase"/>
    <property type="match status" value="1"/>
</dbReference>
<evidence type="ECO:0000256" key="8">
    <source>
        <dbReference type="ARBA" id="ARBA00022741"/>
    </source>
</evidence>
<dbReference type="GO" id="GO:0004618">
    <property type="term" value="F:phosphoglycerate kinase activity"/>
    <property type="evidence" value="ECO:0007669"/>
    <property type="project" value="UniProtKB-UniRule"/>
</dbReference>
<dbReference type="UniPathway" id="UPA00109">
    <property type="reaction ID" value="UER00185"/>
</dbReference>
<feature type="binding site" evidence="12">
    <location>
        <position position="117"/>
    </location>
    <ligand>
        <name>substrate</name>
    </ligand>
</feature>
<dbReference type="FunFam" id="3.40.50.1260:FF:000006">
    <property type="entry name" value="Phosphoglycerate kinase"/>
    <property type="match status" value="1"/>
</dbReference>
<evidence type="ECO:0000256" key="7">
    <source>
        <dbReference type="ARBA" id="ARBA00022679"/>
    </source>
</evidence>
<keyword evidence="11 12" id="KW-0324">Glycolysis</keyword>
<keyword evidence="17" id="KW-1185">Reference proteome</keyword>
<feature type="binding site" evidence="12 14">
    <location>
        <position position="325"/>
    </location>
    <ligand>
        <name>ATP</name>
        <dbReference type="ChEBI" id="CHEBI:30616"/>
    </ligand>
</feature>
<dbReference type="InterPro" id="IPR015824">
    <property type="entry name" value="Phosphoglycerate_kinase_N"/>
</dbReference>
<dbReference type="AlphaFoldDB" id="A0A7G7GEA6"/>
<dbReference type="HAMAP" id="MF_00145">
    <property type="entry name" value="Phosphoglyc_kinase"/>
    <property type="match status" value="1"/>
</dbReference>
<organism evidence="16 17">
    <name type="scientific">Adhaeribacter swui</name>
    <dbReference type="NCBI Taxonomy" id="2086471"/>
    <lineage>
        <taxon>Bacteria</taxon>
        <taxon>Pseudomonadati</taxon>
        <taxon>Bacteroidota</taxon>
        <taxon>Cytophagia</taxon>
        <taxon>Cytophagales</taxon>
        <taxon>Hymenobacteraceae</taxon>
        <taxon>Adhaeribacter</taxon>
    </lineage>
</organism>
<dbReference type="PANTHER" id="PTHR11406">
    <property type="entry name" value="PHOSPHOGLYCERATE KINASE"/>
    <property type="match status" value="1"/>
</dbReference>
<evidence type="ECO:0000256" key="5">
    <source>
        <dbReference type="ARBA" id="ARBA00013061"/>
    </source>
</evidence>
<dbReference type="EMBL" id="CP055156">
    <property type="protein sequence ID" value="QNF35490.1"/>
    <property type="molecule type" value="Genomic_DNA"/>
</dbReference>
<dbReference type="InterPro" id="IPR036043">
    <property type="entry name" value="Phosphoglycerate_kinase_sf"/>
</dbReference>
<feature type="binding site" evidence="12 14">
    <location>
        <position position="294"/>
    </location>
    <ligand>
        <name>ATP</name>
        <dbReference type="ChEBI" id="CHEBI:30616"/>
    </ligand>
</feature>
<comment type="pathway">
    <text evidence="2 12">Carbohydrate degradation; glycolysis; pyruvate from D-glyceraldehyde 3-phosphate: step 2/5.</text>
</comment>
<dbReference type="GO" id="GO:0005829">
    <property type="term" value="C:cytosol"/>
    <property type="evidence" value="ECO:0007669"/>
    <property type="project" value="UniProtKB-ARBA"/>
</dbReference>
<keyword evidence="10 12" id="KW-0067">ATP-binding</keyword>
<dbReference type="RefSeq" id="WP_185271982.1">
    <property type="nucleotide sequence ID" value="NZ_CP055156.1"/>
</dbReference>
<keyword evidence="8 12" id="KW-0547">Nucleotide-binding</keyword>
<feature type="binding site" evidence="13">
    <location>
        <position position="150"/>
    </location>
    <ligand>
        <name>(2R)-3-phosphoglycerate</name>
        <dbReference type="ChEBI" id="CHEBI:58272"/>
    </ligand>
</feature>
<dbReference type="EC" id="2.7.2.3" evidence="5 12"/>
<dbReference type="GO" id="GO:0043531">
    <property type="term" value="F:ADP binding"/>
    <property type="evidence" value="ECO:0007669"/>
    <property type="project" value="TreeGrafter"/>
</dbReference>
<reference evidence="16 17" key="1">
    <citation type="journal article" date="2018" name="Int. J. Syst. Evol. Microbiol.">
        <title>Adhaeribacter swui sp. nov., isolated from wet mud.</title>
        <authorList>
            <person name="Kim D.U."/>
            <person name="Kim K.W."/>
            <person name="Kang M.S."/>
            <person name="Kim J.Y."/>
            <person name="Jang J.H."/>
            <person name="Kim M.K."/>
        </authorList>
    </citation>
    <scope>NUCLEOTIDE SEQUENCE [LARGE SCALE GENOMIC DNA]</scope>
    <source>
        <strain evidence="16 17">KCTC 52873</strain>
    </source>
</reference>
<feature type="binding site" evidence="12 14">
    <location>
        <begin position="354"/>
        <end position="357"/>
    </location>
    <ligand>
        <name>ATP</name>
        <dbReference type="ChEBI" id="CHEBI:30616"/>
    </ligand>
</feature>
<feature type="binding site" evidence="13">
    <location>
        <position position="35"/>
    </location>
    <ligand>
        <name>(2R)-3-phosphoglycerate</name>
        <dbReference type="ChEBI" id="CHEBI:58272"/>
    </ligand>
</feature>
<dbReference type="Gene3D" id="3.40.50.1260">
    <property type="entry name" value="Phosphoglycerate kinase, N-terminal domain"/>
    <property type="match status" value="2"/>
</dbReference>
<evidence type="ECO:0000256" key="13">
    <source>
        <dbReference type="PIRSR" id="PIRSR000724-1"/>
    </source>
</evidence>
<proteinExistence type="inferred from homology"/>
<feature type="binding site" evidence="12 13">
    <location>
        <begin position="58"/>
        <end position="61"/>
    </location>
    <ligand>
        <name>substrate</name>
    </ligand>
</feature>
<comment type="catalytic activity">
    <reaction evidence="1 12 15">
        <text>(2R)-3-phosphoglycerate + ATP = (2R)-3-phospho-glyceroyl phosphate + ADP</text>
        <dbReference type="Rhea" id="RHEA:14801"/>
        <dbReference type="ChEBI" id="CHEBI:30616"/>
        <dbReference type="ChEBI" id="CHEBI:57604"/>
        <dbReference type="ChEBI" id="CHEBI:58272"/>
        <dbReference type="ChEBI" id="CHEBI:456216"/>
        <dbReference type="EC" id="2.7.2.3"/>
    </reaction>
</comment>
<accession>A0A7G7GEA6</accession>
<dbReference type="GO" id="GO:0006094">
    <property type="term" value="P:gluconeogenesis"/>
    <property type="evidence" value="ECO:0007669"/>
    <property type="project" value="TreeGrafter"/>
</dbReference>
<keyword evidence="7 12" id="KW-0808">Transferase</keyword>
<evidence type="ECO:0000256" key="15">
    <source>
        <dbReference type="RuleBase" id="RU000532"/>
    </source>
</evidence>
<evidence type="ECO:0000256" key="1">
    <source>
        <dbReference type="ARBA" id="ARBA00000642"/>
    </source>
</evidence>
<feature type="binding site" evidence="12">
    <location>
        <position position="150"/>
    </location>
    <ligand>
        <name>substrate</name>
    </ligand>
</feature>
<evidence type="ECO:0000256" key="11">
    <source>
        <dbReference type="ARBA" id="ARBA00023152"/>
    </source>
</evidence>
<evidence type="ECO:0000313" key="16">
    <source>
        <dbReference type="EMBL" id="QNF35490.1"/>
    </source>
</evidence>
<evidence type="ECO:0000256" key="10">
    <source>
        <dbReference type="ARBA" id="ARBA00022840"/>
    </source>
</evidence>
<keyword evidence="9 12" id="KW-0418">Kinase</keyword>
<dbReference type="PIRSF" id="PIRSF000724">
    <property type="entry name" value="Pgk"/>
    <property type="match status" value="1"/>
</dbReference>
<comment type="subcellular location">
    <subcellularLocation>
        <location evidence="12">Cytoplasm</location>
    </subcellularLocation>
</comment>
<protein>
    <recommendedName>
        <fullName evidence="6 12">Phosphoglycerate kinase</fullName>
        <ecNumber evidence="5 12">2.7.2.3</ecNumber>
    </recommendedName>
</protein>
<dbReference type="Proteomes" id="UP000515237">
    <property type="component" value="Chromosome"/>
</dbReference>
<evidence type="ECO:0000256" key="6">
    <source>
        <dbReference type="ARBA" id="ARBA00016471"/>
    </source>
</evidence>
<gene>
    <name evidence="12" type="primary">pgk</name>
    <name evidence="16" type="ORF">HUW51_23300</name>
</gene>
<name>A0A7G7GEA6_9BACT</name>
<dbReference type="CDD" id="cd00318">
    <property type="entry name" value="Phosphoglycerate_kinase"/>
    <property type="match status" value="1"/>
</dbReference>
<sequence>MKTVDDYNFAGKKALVRVDFNVPLNEEFQITDDTRIRAAVPTIQKILKDGGSAILMSHLGRPKGGPSDKYSLRHIVDALSKAFGTEVKFAPDCIGAEATELAQNLKPGEILLLENLRFYPEEEKGDATFAEKLSKLGDVYVNDAFGTAHRAHASTAIIAQYFPGDAKMTGYVMQAELENAKKVLENPERPFTAIMGGAKISDKILIIERLLDKVDNLIIGGGMSYTFAKAQGGTVGDSLLEADKLDLVLSLMDKAKEKGVKLYLPQDTVIADKFANDATSDTVTSGTIPDNWMGLDIGPETRATFGEVVRKSRTILWNGPMGVFEMPNFAKGTSAIAEAVVAATRNGAFSLIGGGDSAAAINQAGYGDDVSYVSTGGGALLEYMEGKTLPGVAALEE</sequence>
<evidence type="ECO:0000256" key="2">
    <source>
        <dbReference type="ARBA" id="ARBA00004838"/>
    </source>
</evidence>
<dbReference type="SUPFAM" id="SSF53748">
    <property type="entry name" value="Phosphoglycerate kinase"/>
    <property type="match status" value="1"/>
</dbReference>
<evidence type="ECO:0000256" key="14">
    <source>
        <dbReference type="PIRSR" id="PIRSR000724-2"/>
    </source>
</evidence>
<evidence type="ECO:0000256" key="3">
    <source>
        <dbReference type="ARBA" id="ARBA00008982"/>
    </source>
</evidence>
<evidence type="ECO:0000256" key="12">
    <source>
        <dbReference type="HAMAP-Rule" id="MF_00145"/>
    </source>
</evidence>